<dbReference type="Proteomes" id="UP001159428">
    <property type="component" value="Unassembled WGS sequence"/>
</dbReference>
<keyword evidence="2" id="KW-1185">Reference proteome</keyword>
<gene>
    <name evidence="1" type="ORF">PMEA_00031380</name>
</gene>
<proteinExistence type="predicted"/>
<dbReference type="EMBL" id="CALNXJ010000007">
    <property type="protein sequence ID" value="CAH3044773.1"/>
    <property type="molecule type" value="Genomic_DNA"/>
</dbReference>
<evidence type="ECO:0000313" key="1">
    <source>
        <dbReference type="EMBL" id="CAH3044773.1"/>
    </source>
</evidence>
<evidence type="ECO:0000313" key="2">
    <source>
        <dbReference type="Proteomes" id="UP001159428"/>
    </source>
</evidence>
<name>A0AAU9W3B8_9CNID</name>
<organism evidence="1 2">
    <name type="scientific">Pocillopora meandrina</name>
    <dbReference type="NCBI Taxonomy" id="46732"/>
    <lineage>
        <taxon>Eukaryota</taxon>
        <taxon>Metazoa</taxon>
        <taxon>Cnidaria</taxon>
        <taxon>Anthozoa</taxon>
        <taxon>Hexacorallia</taxon>
        <taxon>Scleractinia</taxon>
        <taxon>Astrocoeniina</taxon>
        <taxon>Pocilloporidae</taxon>
        <taxon>Pocillopora</taxon>
    </lineage>
</organism>
<reference evidence="1 2" key="1">
    <citation type="submission" date="2022-05" db="EMBL/GenBank/DDBJ databases">
        <authorList>
            <consortium name="Genoscope - CEA"/>
            <person name="William W."/>
        </authorList>
    </citation>
    <scope>NUCLEOTIDE SEQUENCE [LARGE SCALE GENOMIC DNA]</scope>
</reference>
<dbReference type="AlphaFoldDB" id="A0AAU9W3B8"/>
<sequence>MIEPNLQFLQSVNSVDSLKHVDSLKLSGWTKSTKEDNRSIAFSMFHDIHPLPKYQVTVDLSLGFSVSIYGWFLLDNHPIYLTHKRSVRFTRAFPLISALCWSFQV</sequence>
<protein>
    <submittedName>
        <fullName evidence="1">Uncharacterized protein</fullName>
    </submittedName>
</protein>
<accession>A0AAU9W3B8</accession>
<comment type="caution">
    <text evidence="1">The sequence shown here is derived from an EMBL/GenBank/DDBJ whole genome shotgun (WGS) entry which is preliminary data.</text>
</comment>